<feature type="transmembrane region" description="Helical" evidence="7">
    <location>
        <begin position="21"/>
        <end position="43"/>
    </location>
</feature>
<feature type="transmembrane region" description="Helical" evidence="7">
    <location>
        <begin position="194"/>
        <end position="216"/>
    </location>
</feature>
<evidence type="ECO:0000256" key="3">
    <source>
        <dbReference type="ARBA" id="ARBA00022475"/>
    </source>
</evidence>
<keyword evidence="3" id="KW-1003">Cell membrane</keyword>
<dbReference type="PANTHER" id="PTHR43744:SF12">
    <property type="entry name" value="ABC TRANSPORTER PERMEASE PROTEIN MG189-RELATED"/>
    <property type="match status" value="1"/>
</dbReference>
<comment type="caution">
    <text evidence="9">The sequence shown here is derived from an EMBL/GenBank/DDBJ whole genome shotgun (WGS) entry which is preliminary data.</text>
</comment>
<feature type="transmembrane region" description="Helical" evidence="7">
    <location>
        <begin position="118"/>
        <end position="142"/>
    </location>
</feature>
<feature type="transmembrane region" description="Helical" evidence="7">
    <location>
        <begin position="154"/>
        <end position="173"/>
    </location>
</feature>
<keyword evidence="5 7" id="KW-1133">Transmembrane helix</keyword>
<evidence type="ECO:0000256" key="6">
    <source>
        <dbReference type="ARBA" id="ARBA00023136"/>
    </source>
</evidence>
<comment type="subcellular location">
    <subcellularLocation>
        <location evidence="1 7">Cell membrane</location>
        <topology evidence="1 7">Multi-pass membrane protein</topology>
    </subcellularLocation>
</comment>
<keyword evidence="4 7" id="KW-0812">Transmembrane</keyword>
<evidence type="ECO:0000256" key="5">
    <source>
        <dbReference type="ARBA" id="ARBA00022989"/>
    </source>
</evidence>
<reference evidence="9 10" key="1">
    <citation type="submission" date="2019-06" db="EMBL/GenBank/DDBJ databases">
        <title>Genome sequence of Litorilinea aerophila BAA-2444.</title>
        <authorList>
            <person name="Maclea K.S."/>
            <person name="Maurais E.G."/>
            <person name="Iannazzi L.C."/>
        </authorList>
    </citation>
    <scope>NUCLEOTIDE SEQUENCE [LARGE SCALE GENOMIC DNA]</scope>
    <source>
        <strain evidence="9 10">ATCC BAA-2444</strain>
    </source>
</reference>
<keyword evidence="6 7" id="KW-0472">Membrane</keyword>
<evidence type="ECO:0000256" key="7">
    <source>
        <dbReference type="RuleBase" id="RU363032"/>
    </source>
</evidence>
<dbReference type="InParanoid" id="A0A540VMI8"/>
<evidence type="ECO:0000259" key="8">
    <source>
        <dbReference type="PROSITE" id="PS50928"/>
    </source>
</evidence>
<protein>
    <submittedName>
        <fullName evidence="9">Carbohydrate ABC transporter permease</fullName>
    </submittedName>
</protein>
<dbReference type="Pfam" id="PF00528">
    <property type="entry name" value="BPD_transp_1"/>
    <property type="match status" value="1"/>
</dbReference>
<sequence>MSAGSLSRRPARAPWPRFLGRAFTHLVLMGGGVLMLMPFFWLISSSLKAPYEIYVFPPKWIPDPPRWENYAEVFQVVPVFRYTLNTMIITFFATLGIVISSSMAAYSFARLRFKGRDLVFSIILSTVMLPFAATMIPVYILFTKLGWVGTFLPLIVPAWFGGPITIFLLRQFFRTIPMELEDAARIDGASRPRIFFTIILPLARPALTVVVVLAFLHNWNDFLAPLIYLQKRDLYTLALGLNALQYFEGGLDWTHYVMVMATFMVLPVVVVYFLAQRAFVEGIVLTGLKG</sequence>
<dbReference type="CDD" id="cd06261">
    <property type="entry name" value="TM_PBP2"/>
    <property type="match status" value="1"/>
</dbReference>
<evidence type="ECO:0000313" key="10">
    <source>
        <dbReference type="Proteomes" id="UP000317371"/>
    </source>
</evidence>
<dbReference type="EMBL" id="VIGC01000001">
    <property type="protein sequence ID" value="TQE97962.1"/>
    <property type="molecule type" value="Genomic_DNA"/>
</dbReference>
<feature type="transmembrane region" description="Helical" evidence="7">
    <location>
        <begin position="253"/>
        <end position="275"/>
    </location>
</feature>
<keyword evidence="10" id="KW-1185">Reference proteome</keyword>
<organism evidence="9 10">
    <name type="scientific">Litorilinea aerophila</name>
    <dbReference type="NCBI Taxonomy" id="1204385"/>
    <lineage>
        <taxon>Bacteria</taxon>
        <taxon>Bacillati</taxon>
        <taxon>Chloroflexota</taxon>
        <taxon>Caldilineae</taxon>
        <taxon>Caldilineales</taxon>
        <taxon>Caldilineaceae</taxon>
        <taxon>Litorilinea</taxon>
    </lineage>
</organism>
<dbReference type="InterPro" id="IPR000515">
    <property type="entry name" value="MetI-like"/>
</dbReference>
<name>A0A540VMI8_9CHLR</name>
<evidence type="ECO:0000256" key="4">
    <source>
        <dbReference type="ARBA" id="ARBA00022692"/>
    </source>
</evidence>
<dbReference type="InterPro" id="IPR035906">
    <property type="entry name" value="MetI-like_sf"/>
</dbReference>
<dbReference type="Gene3D" id="1.10.3720.10">
    <property type="entry name" value="MetI-like"/>
    <property type="match status" value="1"/>
</dbReference>
<dbReference type="Proteomes" id="UP000317371">
    <property type="component" value="Unassembled WGS sequence"/>
</dbReference>
<dbReference type="GO" id="GO:0005886">
    <property type="term" value="C:plasma membrane"/>
    <property type="evidence" value="ECO:0007669"/>
    <property type="project" value="UniProtKB-SubCell"/>
</dbReference>
<dbReference type="GO" id="GO:0055085">
    <property type="term" value="P:transmembrane transport"/>
    <property type="evidence" value="ECO:0007669"/>
    <property type="project" value="InterPro"/>
</dbReference>
<dbReference type="PROSITE" id="PS50928">
    <property type="entry name" value="ABC_TM1"/>
    <property type="match status" value="1"/>
</dbReference>
<dbReference type="AlphaFoldDB" id="A0A540VMI8"/>
<proteinExistence type="inferred from homology"/>
<comment type="similarity">
    <text evidence="7">Belongs to the binding-protein-dependent transport system permease family.</text>
</comment>
<evidence type="ECO:0000313" key="9">
    <source>
        <dbReference type="EMBL" id="TQE97962.1"/>
    </source>
</evidence>
<dbReference type="RefSeq" id="WP_141608175.1">
    <property type="nucleotide sequence ID" value="NZ_VIGC02000001.1"/>
</dbReference>
<dbReference type="SUPFAM" id="SSF161098">
    <property type="entry name" value="MetI-like"/>
    <property type="match status" value="1"/>
</dbReference>
<feature type="domain" description="ABC transmembrane type-1" evidence="8">
    <location>
        <begin position="83"/>
        <end position="275"/>
    </location>
</feature>
<dbReference type="PANTHER" id="PTHR43744">
    <property type="entry name" value="ABC TRANSPORTER PERMEASE PROTEIN MG189-RELATED-RELATED"/>
    <property type="match status" value="1"/>
</dbReference>
<evidence type="ECO:0000256" key="1">
    <source>
        <dbReference type="ARBA" id="ARBA00004651"/>
    </source>
</evidence>
<keyword evidence="2 7" id="KW-0813">Transport</keyword>
<accession>A0A540VMI8</accession>
<dbReference type="OrthoDB" id="9815445at2"/>
<feature type="transmembrane region" description="Helical" evidence="7">
    <location>
        <begin position="87"/>
        <end position="106"/>
    </location>
</feature>
<evidence type="ECO:0000256" key="2">
    <source>
        <dbReference type="ARBA" id="ARBA00022448"/>
    </source>
</evidence>
<gene>
    <name evidence="9" type="ORF">FKZ61_00870</name>
</gene>